<organism evidence="3 4">
    <name type="scientific">Asanoa ishikariensis</name>
    <dbReference type="NCBI Taxonomy" id="137265"/>
    <lineage>
        <taxon>Bacteria</taxon>
        <taxon>Bacillati</taxon>
        <taxon>Actinomycetota</taxon>
        <taxon>Actinomycetes</taxon>
        <taxon>Micromonosporales</taxon>
        <taxon>Micromonosporaceae</taxon>
        <taxon>Asanoa</taxon>
    </lineage>
</organism>
<name>A0A1H3TCU4_9ACTN</name>
<evidence type="ECO:0000256" key="1">
    <source>
        <dbReference type="SAM" id="MobiDB-lite"/>
    </source>
</evidence>
<evidence type="ECO:0000313" key="4">
    <source>
        <dbReference type="Proteomes" id="UP000199632"/>
    </source>
</evidence>
<reference evidence="4" key="1">
    <citation type="submission" date="2016-10" db="EMBL/GenBank/DDBJ databases">
        <authorList>
            <person name="Varghese N."/>
            <person name="Submissions S."/>
        </authorList>
    </citation>
    <scope>NUCLEOTIDE SEQUENCE [LARGE SCALE GENOMIC DNA]</scope>
    <source>
        <strain evidence="4">DSM 44718</strain>
    </source>
</reference>
<dbReference type="OrthoDB" id="3404853at2"/>
<protein>
    <recommendedName>
        <fullName evidence="5">PknH-like extracellular domain-containing protein</fullName>
    </recommendedName>
</protein>
<feature type="region of interest" description="Disordered" evidence="1">
    <location>
        <begin position="62"/>
        <end position="111"/>
    </location>
</feature>
<accession>A0A1H3TCU4</accession>
<dbReference type="AlphaFoldDB" id="A0A1H3TCU4"/>
<feature type="transmembrane region" description="Helical" evidence="2">
    <location>
        <begin position="38"/>
        <end position="59"/>
    </location>
</feature>
<proteinExistence type="predicted"/>
<evidence type="ECO:0000313" key="3">
    <source>
        <dbReference type="EMBL" id="SDZ48064.1"/>
    </source>
</evidence>
<feature type="compositionally biased region" description="Pro residues" evidence="1">
    <location>
        <begin position="79"/>
        <end position="103"/>
    </location>
</feature>
<keyword evidence="4" id="KW-1185">Reference proteome</keyword>
<keyword evidence="2" id="KW-0812">Transmembrane</keyword>
<dbReference type="RefSeq" id="WP_090799014.1">
    <property type="nucleotide sequence ID" value="NZ_BOND01000002.1"/>
</dbReference>
<keyword evidence="2" id="KW-1133">Transmembrane helix</keyword>
<sequence>MRDFESQYAKLASTVDGTRLPGAEALRRDADRYAHRRMAVVAGAVVAVLGATGVAVLGAPAPRPQPVAPPSPTVQRSPTPTPPTASPTAPPIAPPTSTPPSRPPNSARPVVTTIPDRAFLVIPRDMRLAGARPDLVGAGLEVPRLCDNPLRDHPTATARRAQTTDYEGGGWVTQMISAHRHGGAAQVIREVRADLASCDSVTDGALTIKIRTESSPGYGDESVQVLEQVTRSGDGGRPRWEIRAMVIRVGDVVTVLMTGNSENEHTAVADLRRFAPLAVETIEDWR</sequence>
<evidence type="ECO:0008006" key="5">
    <source>
        <dbReference type="Google" id="ProtNLM"/>
    </source>
</evidence>
<dbReference type="STRING" id="137265.SAMN05421684_5531"/>
<feature type="compositionally biased region" description="Pro residues" evidence="1">
    <location>
        <begin position="62"/>
        <end position="72"/>
    </location>
</feature>
<dbReference type="Proteomes" id="UP000199632">
    <property type="component" value="Unassembled WGS sequence"/>
</dbReference>
<dbReference type="EMBL" id="FNQB01000003">
    <property type="protein sequence ID" value="SDZ48064.1"/>
    <property type="molecule type" value="Genomic_DNA"/>
</dbReference>
<evidence type="ECO:0000256" key="2">
    <source>
        <dbReference type="SAM" id="Phobius"/>
    </source>
</evidence>
<gene>
    <name evidence="3" type="ORF">SAMN05421684_5531</name>
</gene>
<keyword evidence="2" id="KW-0472">Membrane</keyword>